<keyword evidence="8" id="KW-0653">Protein transport</keyword>
<dbReference type="GO" id="GO:0044781">
    <property type="term" value="P:bacterial-type flagellum organization"/>
    <property type="evidence" value="ECO:0007669"/>
    <property type="project" value="UniProtKB-UniRule"/>
</dbReference>
<evidence type="ECO:0000259" key="14">
    <source>
        <dbReference type="SMART" id="SM00382"/>
    </source>
</evidence>
<keyword evidence="6" id="KW-0547">Nucleotide-binding</keyword>
<keyword evidence="10" id="KW-0472">Membrane</keyword>
<dbReference type="NCBIfam" id="TIGR03499">
    <property type="entry name" value="FlhF"/>
    <property type="match status" value="1"/>
</dbReference>
<dbReference type="Pfam" id="PF00448">
    <property type="entry name" value="SRP54"/>
    <property type="match status" value="1"/>
</dbReference>
<accession>A0A853H7G0</accession>
<evidence type="ECO:0000256" key="5">
    <source>
        <dbReference type="ARBA" id="ARBA00022475"/>
    </source>
</evidence>
<evidence type="ECO:0000256" key="2">
    <source>
        <dbReference type="ARBA" id="ARBA00008531"/>
    </source>
</evidence>
<dbReference type="GO" id="GO:0005047">
    <property type="term" value="F:signal recognition particle binding"/>
    <property type="evidence" value="ECO:0007669"/>
    <property type="project" value="TreeGrafter"/>
</dbReference>
<sequence>MNISRFLGSTNREALRQVRLALGPDALIVSNRRVNGGVEILATDATSAQAAASDVPQMPSSAAMPPASNARIEVMSAIGDMRGALEARMDDLMWGSHLRRIPQAATLFQTMLGFGFSTALLRAMLKRLPEGLSGKAAVQWARQELITHLPVLGSEDDLWTSGRAIALVGPTGVGKTTTIAKLAARCLRRAGPDSLVLLTTDTYRIGAHEQLKIYGRMMNVPVHVAQDVHELQAIIRQTNPGQTLLIDNVGISQRDHYIAEQAAMLAGAGRPISRLLVLNASSHGDTLDEVARSYANDGGSPPAGCIITKVDEASRMGAALDTALRYQLPIHFVSTGQKVPEDLMPAYSAELVDQALAHSNPASVLYAPTEADFAALMSLSKPSNDKDVKAGADRRRSQWLPGLLSVTGGAAGSALAMDDLQTACDFVDDDVALAQAYELWRAPAGSDGAARLAGRLRQLERVAHNAQAGEAGPLLAVHDQCPLSLQNGLRGHVRASLLLSGQGKALTTPLQQLAFSGGWVSSTGESASAAPSASDALLRQIAALSSTGSLMHVFEGGSQALWRKVNGSGVRWLAQVFGATRVFVDDGATTVGALAKTLPHQPLAAAELPVDLDTIAGVAAPDLVIWAAYCPVILPARQQAPLNLHMVSLRVLRRQDGSLIKTLYGLAKPQDGAVVSWLAACLLIRSEARSGLRQTPQMWRLLEQGRAFESEQEHAMVAIQCAMAAWNLSQGSSARMARSVAASLVGKATLPPSCWAPALLKLFALKEFMRPGP</sequence>
<keyword evidence="9" id="KW-0342">GTP-binding</keyword>
<evidence type="ECO:0000256" key="3">
    <source>
        <dbReference type="ARBA" id="ARBA00014919"/>
    </source>
</evidence>
<keyword evidence="16" id="KW-0969">Cilium</keyword>
<keyword evidence="4" id="KW-0813">Transport</keyword>
<keyword evidence="16" id="KW-0966">Cell projection</keyword>
<keyword evidence="16" id="KW-0282">Flagellum</keyword>
<keyword evidence="11" id="KW-1006">Bacterial flagellum protein export</keyword>
<dbReference type="InterPro" id="IPR003593">
    <property type="entry name" value="AAA+_ATPase"/>
</dbReference>
<dbReference type="OrthoDB" id="9778554at2"/>
<dbReference type="FunFam" id="3.40.50.300:FF:000695">
    <property type="entry name" value="Flagellar biosynthesis regulator FlhF"/>
    <property type="match status" value="1"/>
</dbReference>
<evidence type="ECO:0000256" key="13">
    <source>
        <dbReference type="NCBIfam" id="TIGR03499"/>
    </source>
</evidence>
<dbReference type="CDD" id="cd17873">
    <property type="entry name" value="FlhF"/>
    <property type="match status" value="1"/>
</dbReference>
<organism evidence="16 17">
    <name type="scientific">Pollutimonas harenae</name>
    <dbReference type="NCBI Taxonomy" id="657015"/>
    <lineage>
        <taxon>Bacteria</taxon>
        <taxon>Pseudomonadati</taxon>
        <taxon>Pseudomonadota</taxon>
        <taxon>Betaproteobacteria</taxon>
        <taxon>Burkholderiales</taxon>
        <taxon>Alcaligenaceae</taxon>
        <taxon>Pollutimonas</taxon>
    </lineage>
</organism>
<dbReference type="GO" id="GO:0005525">
    <property type="term" value="F:GTP binding"/>
    <property type="evidence" value="ECO:0007669"/>
    <property type="project" value="UniProtKB-UniRule"/>
</dbReference>
<evidence type="ECO:0000256" key="4">
    <source>
        <dbReference type="ARBA" id="ARBA00022448"/>
    </source>
</evidence>
<evidence type="ECO:0000256" key="9">
    <source>
        <dbReference type="ARBA" id="ARBA00023134"/>
    </source>
</evidence>
<dbReference type="PANTHER" id="PTHR43134:SF3">
    <property type="entry name" value="FLAGELLAR BIOSYNTHESIS PROTEIN FLHF"/>
    <property type="match status" value="1"/>
</dbReference>
<evidence type="ECO:0000313" key="17">
    <source>
        <dbReference type="Proteomes" id="UP000554144"/>
    </source>
</evidence>
<evidence type="ECO:0000256" key="11">
    <source>
        <dbReference type="ARBA" id="ARBA00023225"/>
    </source>
</evidence>
<dbReference type="Proteomes" id="UP000554144">
    <property type="component" value="Unassembled WGS sequence"/>
</dbReference>
<evidence type="ECO:0000256" key="6">
    <source>
        <dbReference type="ARBA" id="ARBA00022741"/>
    </source>
</evidence>
<dbReference type="SMART" id="SM00962">
    <property type="entry name" value="SRP54"/>
    <property type="match status" value="1"/>
</dbReference>
<feature type="domain" description="AAA+ ATPase" evidence="14">
    <location>
        <begin position="161"/>
        <end position="362"/>
    </location>
</feature>
<evidence type="ECO:0000256" key="10">
    <source>
        <dbReference type="ARBA" id="ARBA00023136"/>
    </source>
</evidence>
<comment type="function">
    <text evidence="12">Necessary for flagellar biosynthesis. May be involved in translocation of the flagellum.</text>
</comment>
<dbReference type="SUPFAM" id="SSF52540">
    <property type="entry name" value="P-loop containing nucleoside triphosphate hydrolases"/>
    <property type="match status" value="1"/>
</dbReference>
<dbReference type="GO" id="GO:0015031">
    <property type="term" value="P:protein transport"/>
    <property type="evidence" value="ECO:0007669"/>
    <property type="project" value="UniProtKB-KW"/>
</dbReference>
<dbReference type="SMART" id="SM00382">
    <property type="entry name" value="AAA"/>
    <property type="match status" value="1"/>
</dbReference>
<dbReference type="InterPro" id="IPR047040">
    <property type="entry name" value="FlhF__GTPase_dom"/>
</dbReference>
<name>A0A853H7G0_9BURK</name>
<dbReference type="GO" id="GO:0003924">
    <property type="term" value="F:GTPase activity"/>
    <property type="evidence" value="ECO:0007669"/>
    <property type="project" value="UniProtKB-UniRule"/>
</dbReference>
<evidence type="ECO:0000313" key="16">
    <source>
        <dbReference type="EMBL" id="NYT87075.1"/>
    </source>
</evidence>
<dbReference type="AlphaFoldDB" id="A0A853H7G0"/>
<evidence type="ECO:0000256" key="7">
    <source>
        <dbReference type="ARBA" id="ARBA00022795"/>
    </source>
</evidence>
<dbReference type="EMBL" id="JACCEV010000009">
    <property type="protein sequence ID" value="NYT87075.1"/>
    <property type="molecule type" value="Genomic_DNA"/>
</dbReference>
<comment type="subcellular location">
    <subcellularLocation>
        <location evidence="1">Cell membrane</location>
        <topology evidence="1">Peripheral membrane protein</topology>
        <orientation evidence="1">Cytoplasmic side</orientation>
    </subcellularLocation>
</comment>
<reference evidence="16 17" key="1">
    <citation type="submission" date="2020-07" db="EMBL/GenBank/DDBJ databases">
        <title>Taxonomic revisions and descriptions of new bacterial species based on genomic comparisons in the high-G+C-content subgroup of the family Alcaligenaceae.</title>
        <authorList>
            <person name="Szabo A."/>
            <person name="Felfoldi T."/>
        </authorList>
    </citation>
    <scope>NUCLEOTIDE SEQUENCE [LARGE SCALE GENOMIC DNA]</scope>
    <source>
        <strain evidence="16 17">DSM 25667</strain>
    </source>
</reference>
<dbReference type="Gene3D" id="3.40.50.300">
    <property type="entry name" value="P-loop containing nucleotide triphosphate hydrolases"/>
    <property type="match status" value="1"/>
</dbReference>
<feature type="domain" description="SRP54-type proteins GTP-binding" evidence="15">
    <location>
        <begin position="162"/>
        <end position="357"/>
    </location>
</feature>
<protein>
    <recommendedName>
        <fullName evidence="3 13">Flagellar biosynthesis protein FlhF</fullName>
    </recommendedName>
</protein>
<keyword evidence="17" id="KW-1185">Reference proteome</keyword>
<evidence type="ECO:0000259" key="15">
    <source>
        <dbReference type="SMART" id="SM00962"/>
    </source>
</evidence>
<dbReference type="RefSeq" id="WP_130039786.1">
    <property type="nucleotide sequence ID" value="NZ_JACCEV010000009.1"/>
</dbReference>
<proteinExistence type="inferred from homology"/>
<dbReference type="GO" id="GO:0005886">
    <property type="term" value="C:plasma membrane"/>
    <property type="evidence" value="ECO:0007669"/>
    <property type="project" value="UniProtKB-SubCell"/>
</dbReference>
<evidence type="ECO:0000256" key="8">
    <source>
        <dbReference type="ARBA" id="ARBA00022927"/>
    </source>
</evidence>
<keyword evidence="7" id="KW-1005">Bacterial flagellum biogenesis</keyword>
<dbReference type="InterPro" id="IPR020006">
    <property type="entry name" value="FlhF"/>
</dbReference>
<dbReference type="GO" id="GO:0006614">
    <property type="term" value="P:SRP-dependent cotranslational protein targeting to membrane"/>
    <property type="evidence" value="ECO:0007669"/>
    <property type="project" value="UniProtKB-UniRule"/>
</dbReference>
<dbReference type="PANTHER" id="PTHR43134">
    <property type="entry name" value="SIGNAL RECOGNITION PARTICLE RECEPTOR SUBUNIT ALPHA"/>
    <property type="match status" value="1"/>
</dbReference>
<comment type="similarity">
    <text evidence="2">Belongs to the GTP-binding SRP family.</text>
</comment>
<gene>
    <name evidence="16" type="primary">flhF</name>
    <name evidence="16" type="ORF">H0A62_15875</name>
</gene>
<evidence type="ECO:0000256" key="12">
    <source>
        <dbReference type="ARBA" id="ARBA00025337"/>
    </source>
</evidence>
<dbReference type="InterPro" id="IPR027417">
    <property type="entry name" value="P-loop_NTPase"/>
</dbReference>
<keyword evidence="5" id="KW-1003">Cell membrane</keyword>
<dbReference type="InterPro" id="IPR000897">
    <property type="entry name" value="SRP54_GTPase_dom"/>
</dbReference>
<evidence type="ECO:0000256" key="1">
    <source>
        <dbReference type="ARBA" id="ARBA00004413"/>
    </source>
</evidence>
<comment type="caution">
    <text evidence="16">The sequence shown here is derived from an EMBL/GenBank/DDBJ whole genome shotgun (WGS) entry which is preliminary data.</text>
</comment>